<proteinExistence type="predicted"/>
<evidence type="ECO:0000259" key="9">
    <source>
        <dbReference type="PROSITE" id="PS50109"/>
    </source>
</evidence>
<keyword evidence="4" id="KW-0808">Transferase</keyword>
<dbReference type="InterPro" id="IPR004358">
    <property type="entry name" value="Sig_transdc_His_kin-like_C"/>
</dbReference>
<dbReference type="SMART" id="SM00387">
    <property type="entry name" value="HATPase_c"/>
    <property type="match status" value="1"/>
</dbReference>
<dbReference type="PROSITE" id="PS50109">
    <property type="entry name" value="HIS_KIN"/>
    <property type="match status" value="1"/>
</dbReference>
<evidence type="ECO:0000256" key="8">
    <source>
        <dbReference type="SAM" id="Phobius"/>
    </source>
</evidence>
<dbReference type="InterPro" id="IPR050736">
    <property type="entry name" value="Sensor_HK_Regulatory"/>
</dbReference>
<name>H2CGJ0_9LEPT</name>
<feature type="domain" description="Histidine kinase" evidence="9">
    <location>
        <begin position="280"/>
        <end position="498"/>
    </location>
</feature>
<dbReference type="CDD" id="cd00082">
    <property type="entry name" value="HisKA"/>
    <property type="match status" value="1"/>
</dbReference>
<keyword evidence="8" id="KW-1133">Transmembrane helix</keyword>
<keyword evidence="11" id="KW-1185">Reference proteome</keyword>
<evidence type="ECO:0000256" key="2">
    <source>
        <dbReference type="ARBA" id="ARBA00012438"/>
    </source>
</evidence>
<dbReference type="InterPro" id="IPR003661">
    <property type="entry name" value="HisK_dim/P_dom"/>
</dbReference>
<feature type="transmembrane region" description="Helical" evidence="8">
    <location>
        <begin position="223"/>
        <end position="240"/>
    </location>
</feature>
<dbReference type="HOGENOM" id="CLU_615240_0_0_12"/>
<evidence type="ECO:0000256" key="3">
    <source>
        <dbReference type="ARBA" id="ARBA00022553"/>
    </source>
</evidence>
<feature type="transmembrane region" description="Helical" evidence="8">
    <location>
        <begin position="77"/>
        <end position="97"/>
    </location>
</feature>
<dbReference type="SUPFAM" id="SSF55874">
    <property type="entry name" value="ATPase domain of HSP90 chaperone/DNA topoisomerase II/histidine kinase"/>
    <property type="match status" value="1"/>
</dbReference>
<dbReference type="EC" id="2.7.13.3" evidence="2"/>
<dbReference type="STRING" id="183.GCA_002009735_03997"/>
<dbReference type="Proteomes" id="UP000005737">
    <property type="component" value="Unassembled WGS sequence"/>
</dbReference>
<keyword evidence="3" id="KW-0597">Phosphoprotein</keyword>
<dbReference type="InterPro" id="IPR036097">
    <property type="entry name" value="HisK_dim/P_sf"/>
</dbReference>
<dbReference type="Gene3D" id="3.30.565.10">
    <property type="entry name" value="Histidine kinase-like ATPase, C-terminal domain"/>
    <property type="match status" value="1"/>
</dbReference>
<dbReference type="InterPro" id="IPR036890">
    <property type="entry name" value="HATPase_C_sf"/>
</dbReference>
<accession>H2CGJ0</accession>
<feature type="transmembrane region" description="Helical" evidence="8">
    <location>
        <begin position="143"/>
        <end position="164"/>
    </location>
</feature>
<keyword evidence="5 10" id="KW-0418">Kinase</keyword>
<evidence type="ECO:0000256" key="7">
    <source>
        <dbReference type="SAM" id="MobiDB-lite"/>
    </source>
</evidence>
<evidence type="ECO:0000256" key="4">
    <source>
        <dbReference type="ARBA" id="ARBA00022679"/>
    </source>
</evidence>
<feature type="region of interest" description="Disordered" evidence="7">
    <location>
        <begin position="1"/>
        <end position="24"/>
    </location>
</feature>
<dbReference type="Gene3D" id="1.10.287.130">
    <property type="match status" value="1"/>
</dbReference>
<sequence length="507" mass="56340">MKVRWKKGLNPELSHDRNPDRNAASNSRTRWIFWRNRINLRKMRPALLWLTGLLWLPALSAEPHILRTIYAVNVRRFFRLAIVMTVVHAIHVAAFALKDVTGADARVLLWRDGIIYSHALLALVTLIFALLCRPGRRQSDAEASAYSTFAVALYLTFGAVVAAIDQLVTPAVTPFLVASLGIGATVLLPPLRSFPLFVGAIALVAIAAGYTQESPEKLLSLRVNALSMGLIGAGLNWALFSGKVRELRHLHTIEQQREDLALKNRALVRMNEARDRFLAIIAHDLRGPVGSQADAIDVLANEYGDMNDEERRSMLQSLQRSSRRSYELLEELLKWARSQTGRIPFRPETFSLTELIRETIDLVSDRARKKDIQVSLEVAGDPEVFADRSMIHSVLGNLIGNAIKFTPHHGCVTVIVESADDFHTVSVVDSGIGVPREQQDRLFQEGEPVRTTGTDGERGTGLGLVLSKQFVERNGGHIGVESMPFSGSRFYFTVQSARQRAQGVSSE</sequence>
<organism evidence="10 11">
    <name type="scientific">Leptonema illini DSM 21528</name>
    <dbReference type="NCBI Taxonomy" id="929563"/>
    <lineage>
        <taxon>Bacteria</taxon>
        <taxon>Pseudomonadati</taxon>
        <taxon>Spirochaetota</taxon>
        <taxon>Spirochaetia</taxon>
        <taxon>Leptospirales</taxon>
        <taxon>Leptospiraceae</taxon>
        <taxon>Leptonema</taxon>
    </lineage>
</organism>
<evidence type="ECO:0000313" key="10">
    <source>
        <dbReference type="EMBL" id="EHQ07907.1"/>
    </source>
</evidence>
<dbReference type="SMART" id="SM00388">
    <property type="entry name" value="HisKA"/>
    <property type="match status" value="1"/>
</dbReference>
<dbReference type="SUPFAM" id="SSF47384">
    <property type="entry name" value="Homodimeric domain of signal transducing histidine kinase"/>
    <property type="match status" value="1"/>
</dbReference>
<dbReference type="Pfam" id="PF02518">
    <property type="entry name" value="HATPase_c"/>
    <property type="match status" value="1"/>
</dbReference>
<dbReference type="GO" id="GO:0000155">
    <property type="term" value="F:phosphorelay sensor kinase activity"/>
    <property type="evidence" value="ECO:0007669"/>
    <property type="project" value="InterPro"/>
</dbReference>
<dbReference type="AlphaFoldDB" id="H2CGJ0"/>
<dbReference type="InterPro" id="IPR003594">
    <property type="entry name" value="HATPase_dom"/>
</dbReference>
<gene>
    <name evidence="10" type="ORF">Lepil_3245</name>
</gene>
<keyword evidence="8" id="KW-0472">Membrane</keyword>
<evidence type="ECO:0000313" key="11">
    <source>
        <dbReference type="Proteomes" id="UP000005737"/>
    </source>
</evidence>
<dbReference type="Pfam" id="PF00512">
    <property type="entry name" value="HisKA"/>
    <property type="match status" value="1"/>
</dbReference>
<dbReference type="PANTHER" id="PTHR43711">
    <property type="entry name" value="TWO-COMPONENT HISTIDINE KINASE"/>
    <property type="match status" value="1"/>
</dbReference>
<feature type="transmembrane region" description="Helical" evidence="8">
    <location>
        <begin position="109"/>
        <end position="131"/>
    </location>
</feature>
<evidence type="ECO:0000256" key="6">
    <source>
        <dbReference type="ARBA" id="ARBA00023012"/>
    </source>
</evidence>
<feature type="transmembrane region" description="Helical" evidence="8">
    <location>
        <begin position="194"/>
        <end position="211"/>
    </location>
</feature>
<dbReference type="PRINTS" id="PR00344">
    <property type="entry name" value="BCTRLSENSOR"/>
</dbReference>
<evidence type="ECO:0000256" key="1">
    <source>
        <dbReference type="ARBA" id="ARBA00000085"/>
    </source>
</evidence>
<reference evidence="10 11" key="1">
    <citation type="submission" date="2011-10" db="EMBL/GenBank/DDBJ databases">
        <title>The Improved High-Quality Draft genome of Leptonema illini DSM 21528.</title>
        <authorList>
            <consortium name="US DOE Joint Genome Institute (JGI-PGF)"/>
            <person name="Lucas S."/>
            <person name="Copeland A."/>
            <person name="Lapidus A."/>
            <person name="Glavina del Rio T."/>
            <person name="Dalin E."/>
            <person name="Tice H."/>
            <person name="Bruce D."/>
            <person name="Goodwin L."/>
            <person name="Pitluck S."/>
            <person name="Peters L."/>
            <person name="Mikhailova N."/>
            <person name="Held B."/>
            <person name="Kyrpides N."/>
            <person name="Mavromatis K."/>
            <person name="Ivanova N."/>
            <person name="Markowitz V."/>
            <person name="Cheng J.-F."/>
            <person name="Hugenholtz P."/>
            <person name="Woyke T."/>
            <person name="Wu D."/>
            <person name="Gronow S."/>
            <person name="Wellnitz S."/>
            <person name="Brambilla E.-M."/>
            <person name="Klenk H.-P."/>
            <person name="Eisen J.A."/>
        </authorList>
    </citation>
    <scope>NUCLEOTIDE SEQUENCE [LARGE SCALE GENOMIC DNA]</scope>
    <source>
        <strain evidence="10 11">DSM 21528</strain>
    </source>
</reference>
<protein>
    <recommendedName>
        <fullName evidence="2">histidine kinase</fullName>
        <ecNumber evidence="2">2.7.13.3</ecNumber>
    </recommendedName>
</protein>
<evidence type="ECO:0000256" key="5">
    <source>
        <dbReference type="ARBA" id="ARBA00022777"/>
    </source>
</evidence>
<keyword evidence="8" id="KW-0812">Transmembrane</keyword>
<dbReference type="EMBL" id="JH597773">
    <property type="protein sequence ID" value="EHQ07907.1"/>
    <property type="molecule type" value="Genomic_DNA"/>
</dbReference>
<dbReference type="InterPro" id="IPR005467">
    <property type="entry name" value="His_kinase_dom"/>
</dbReference>
<keyword evidence="6" id="KW-0902">Two-component regulatory system</keyword>
<dbReference type="PANTHER" id="PTHR43711:SF31">
    <property type="entry name" value="HISTIDINE KINASE"/>
    <property type="match status" value="1"/>
</dbReference>
<comment type="catalytic activity">
    <reaction evidence="1">
        <text>ATP + protein L-histidine = ADP + protein N-phospho-L-histidine.</text>
        <dbReference type="EC" id="2.7.13.3"/>
    </reaction>
</comment>